<dbReference type="CDD" id="cd02440">
    <property type="entry name" value="AdoMet_MTases"/>
    <property type="match status" value="1"/>
</dbReference>
<evidence type="ECO:0000256" key="2">
    <source>
        <dbReference type="ARBA" id="ARBA00022679"/>
    </source>
</evidence>
<reference evidence="4 5" key="1">
    <citation type="journal article" date="2019" name="Int. J. Syst. Evol. Microbiol.">
        <title>The Global Catalogue of Microorganisms (GCM) 10K type strain sequencing project: providing services to taxonomists for standard genome sequencing and annotation.</title>
        <authorList>
            <consortium name="The Broad Institute Genomics Platform"/>
            <consortium name="The Broad Institute Genome Sequencing Center for Infectious Disease"/>
            <person name="Wu L."/>
            <person name="Ma J."/>
        </authorList>
    </citation>
    <scope>NUCLEOTIDE SEQUENCE [LARGE SCALE GENOMIC DNA]</scope>
    <source>
        <strain evidence="4 5">JCM 13022</strain>
    </source>
</reference>
<accession>A0ABN1V4X9</accession>
<dbReference type="PANTHER" id="PTHR10509:SF85">
    <property type="entry name" value="O-METHYLTRANSFERASE RV1220C-RELATED"/>
    <property type="match status" value="1"/>
</dbReference>
<dbReference type="PANTHER" id="PTHR10509">
    <property type="entry name" value="O-METHYLTRANSFERASE-RELATED"/>
    <property type="match status" value="1"/>
</dbReference>
<protein>
    <submittedName>
        <fullName evidence="4">O-methyltransferase</fullName>
    </submittedName>
</protein>
<keyword evidence="1" id="KW-0489">Methyltransferase</keyword>
<evidence type="ECO:0000313" key="5">
    <source>
        <dbReference type="Proteomes" id="UP001500467"/>
    </source>
</evidence>
<dbReference type="EMBL" id="BAAALM010000003">
    <property type="protein sequence ID" value="GAA1194539.1"/>
    <property type="molecule type" value="Genomic_DNA"/>
</dbReference>
<keyword evidence="2" id="KW-0808">Transferase</keyword>
<dbReference type="InterPro" id="IPR029063">
    <property type="entry name" value="SAM-dependent_MTases_sf"/>
</dbReference>
<evidence type="ECO:0000256" key="3">
    <source>
        <dbReference type="ARBA" id="ARBA00022691"/>
    </source>
</evidence>
<proteinExistence type="predicted"/>
<dbReference type="Gene3D" id="3.40.50.150">
    <property type="entry name" value="Vaccinia Virus protein VP39"/>
    <property type="match status" value="1"/>
</dbReference>
<organism evidence="4 5">
    <name type="scientific">Prauserella alba</name>
    <dbReference type="NCBI Taxonomy" id="176898"/>
    <lineage>
        <taxon>Bacteria</taxon>
        <taxon>Bacillati</taxon>
        <taxon>Actinomycetota</taxon>
        <taxon>Actinomycetes</taxon>
        <taxon>Pseudonocardiales</taxon>
        <taxon>Pseudonocardiaceae</taxon>
        <taxon>Prauserella</taxon>
    </lineage>
</organism>
<evidence type="ECO:0000313" key="4">
    <source>
        <dbReference type="EMBL" id="GAA1194539.1"/>
    </source>
</evidence>
<dbReference type="SUPFAM" id="SSF53335">
    <property type="entry name" value="S-adenosyl-L-methionine-dependent methyltransferases"/>
    <property type="match status" value="1"/>
</dbReference>
<dbReference type="Proteomes" id="UP001500467">
    <property type="component" value="Unassembled WGS sequence"/>
</dbReference>
<dbReference type="InterPro" id="IPR002935">
    <property type="entry name" value="SAM_O-MeTrfase"/>
</dbReference>
<keyword evidence="5" id="KW-1185">Reference proteome</keyword>
<name>A0ABN1V4X9_9PSEU</name>
<dbReference type="Pfam" id="PF01596">
    <property type="entry name" value="Methyltransf_3"/>
    <property type="match status" value="1"/>
</dbReference>
<dbReference type="InterPro" id="IPR050362">
    <property type="entry name" value="Cation-dep_OMT"/>
</dbReference>
<dbReference type="PROSITE" id="PS51682">
    <property type="entry name" value="SAM_OMT_I"/>
    <property type="match status" value="1"/>
</dbReference>
<comment type="caution">
    <text evidence="4">The sequence shown here is derived from an EMBL/GenBank/DDBJ whole genome shotgun (WGS) entry which is preliminary data.</text>
</comment>
<keyword evidence="3" id="KW-0949">S-adenosyl-L-methionine</keyword>
<gene>
    <name evidence="4" type="ORF">GCM10009675_06710</name>
</gene>
<sequence>MAGGVAPWWSGLLRARANLSRVTSETDPTAALADAVSGFVDGFAAEDDTIGRARERARELGCPAVSPATGAALALLATTVQARSVVEIGTGAGVSGLHLLRAMTPDGVLTTIDWEPEFHRAARRVFTSAGYPSGRVRTITGRALDVLSRLTSGGYDLVFADATLAEYPGYFDQGVQLLRPGGVIVLHNVLADVHIGDHGRRNPDLLALRDVARTMRDDDRLRPAVLPLGGGLLAAAVVGPAA</sequence>
<evidence type="ECO:0000256" key="1">
    <source>
        <dbReference type="ARBA" id="ARBA00022603"/>
    </source>
</evidence>